<keyword evidence="2" id="KW-0732">Signal</keyword>
<name>A0A086JD99_TOXGO</name>
<protein>
    <submittedName>
        <fullName evidence="3">Putative transmembrane protein</fullName>
    </submittedName>
</protein>
<gene>
    <name evidence="3" type="ORF">TGP89_297920</name>
</gene>
<feature type="region of interest" description="Disordered" evidence="1">
    <location>
        <begin position="283"/>
        <end position="381"/>
    </location>
</feature>
<dbReference type="Proteomes" id="UP000028828">
    <property type="component" value="Unassembled WGS sequence"/>
</dbReference>
<feature type="compositionally biased region" description="Acidic residues" evidence="1">
    <location>
        <begin position="61"/>
        <end position="74"/>
    </location>
</feature>
<evidence type="ECO:0000313" key="4">
    <source>
        <dbReference type="Proteomes" id="UP000028828"/>
    </source>
</evidence>
<evidence type="ECO:0000256" key="2">
    <source>
        <dbReference type="SAM" id="SignalP"/>
    </source>
</evidence>
<feature type="compositionally biased region" description="Basic residues" evidence="1">
    <location>
        <begin position="301"/>
        <end position="311"/>
    </location>
</feature>
<sequence>MVNRSSGTSHKWLFRFLTAAFLVACFIASLAREAAAADNVDSEAPIGKNDPSQGSSKEENVSSEDDVEVEENTTEELGSLAENNWMDVFAAIDALKGNKPAQEAPQMPRPPTSDTNKETLKPASSPAAAQVPAETTQKKSSPPGADAGATVGANAKGKTASGVGGSMGPLLEKLAAKLNMESFYSDEDEEEEPEEDEEEALAETIIHGSKKKTIPRVRTAVDDLIDEIEKEKIRKIAKTDRHFHVLLERKKESDKKREADSVKPPQYFRDLAHKAAEYHKTLYQEQQKRDAGKVLTPGQQRARKRAHRRSQKDKLLAWRRSQFAQVASTPAQRQQHLASTRQESRDIDKTIDDDLDELDWGEILKPSQPEQSSNEVQDQPT</sequence>
<comment type="caution">
    <text evidence="3">The sequence shown here is derived from an EMBL/GenBank/DDBJ whole genome shotgun (WGS) entry which is preliminary data.</text>
</comment>
<feature type="region of interest" description="Disordered" evidence="1">
    <location>
        <begin position="181"/>
        <end position="208"/>
    </location>
</feature>
<dbReference type="EMBL" id="AEYI02002097">
    <property type="protein sequence ID" value="KFG30117.1"/>
    <property type="molecule type" value="Genomic_DNA"/>
</dbReference>
<evidence type="ECO:0000313" key="3">
    <source>
        <dbReference type="EMBL" id="KFG30117.1"/>
    </source>
</evidence>
<organism evidence="3 4">
    <name type="scientific">Toxoplasma gondii p89</name>
    <dbReference type="NCBI Taxonomy" id="943119"/>
    <lineage>
        <taxon>Eukaryota</taxon>
        <taxon>Sar</taxon>
        <taxon>Alveolata</taxon>
        <taxon>Apicomplexa</taxon>
        <taxon>Conoidasida</taxon>
        <taxon>Coccidia</taxon>
        <taxon>Eucoccidiorida</taxon>
        <taxon>Eimeriorina</taxon>
        <taxon>Sarcocystidae</taxon>
        <taxon>Toxoplasma</taxon>
    </lineage>
</organism>
<accession>A0A086JD99</accession>
<keyword evidence="3" id="KW-0472">Membrane</keyword>
<keyword evidence="3" id="KW-0812">Transmembrane</keyword>
<dbReference type="VEuPathDB" id="ToxoDB:TGP89_297920"/>
<evidence type="ECO:0000256" key="1">
    <source>
        <dbReference type="SAM" id="MobiDB-lite"/>
    </source>
</evidence>
<feature type="compositionally biased region" description="Basic and acidic residues" evidence="1">
    <location>
        <begin position="283"/>
        <end position="292"/>
    </location>
</feature>
<reference evidence="3 4" key="1">
    <citation type="submission" date="2014-03" db="EMBL/GenBank/DDBJ databases">
        <authorList>
            <person name="Sibley D."/>
            <person name="Venepally P."/>
            <person name="Karamycheva S."/>
            <person name="Hadjithomas M."/>
            <person name="Khan A."/>
            <person name="Brunk B."/>
            <person name="Roos D."/>
            <person name="Caler E."/>
            <person name="Lorenzi H."/>
        </authorList>
    </citation>
    <scope>NUCLEOTIDE SEQUENCE [LARGE SCALE GENOMIC DNA]</scope>
    <source>
        <strain evidence="4">p89</strain>
    </source>
</reference>
<dbReference type="OrthoDB" id="10505768at2759"/>
<proteinExistence type="predicted"/>
<feature type="signal peptide" evidence="2">
    <location>
        <begin position="1"/>
        <end position="36"/>
    </location>
</feature>
<feature type="compositionally biased region" description="Polar residues" evidence="1">
    <location>
        <begin position="322"/>
        <end position="341"/>
    </location>
</feature>
<dbReference type="AlphaFoldDB" id="A0A086JD99"/>
<feature type="compositionally biased region" description="Basic and acidic residues" evidence="1">
    <location>
        <begin position="342"/>
        <end position="352"/>
    </location>
</feature>
<feature type="chain" id="PRO_5001808227" evidence="2">
    <location>
        <begin position="37"/>
        <end position="381"/>
    </location>
</feature>
<feature type="region of interest" description="Disordered" evidence="1">
    <location>
        <begin position="38"/>
        <end position="81"/>
    </location>
</feature>
<feature type="compositionally biased region" description="Acidic residues" evidence="1">
    <location>
        <begin position="184"/>
        <end position="201"/>
    </location>
</feature>
<feature type="compositionally biased region" description="Polar residues" evidence="1">
    <location>
        <begin position="368"/>
        <end position="381"/>
    </location>
</feature>
<feature type="region of interest" description="Disordered" evidence="1">
    <location>
        <begin position="96"/>
        <end position="168"/>
    </location>
</feature>